<dbReference type="SUPFAM" id="SSF48726">
    <property type="entry name" value="Immunoglobulin"/>
    <property type="match status" value="5"/>
</dbReference>
<dbReference type="FunFam" id="2.60.40.10:FF:000032">
    <property type="entry name" value="palladin isoform X1"/>
    <property type="match status" value="1"/>
</dbReference>
<name>A0A085MPF9_9BILA</name>
<dbReference type="Gene3D" id="2.60.40.10">
    <property type="entry name" value="Immunoglobulins"/>
    <property type="match status" value="9"/>
</dbReference>
<reference evidence="10 12" key="1">
    <citation type="journal article" date="2014" name="Nat. Genet.">
        <title>Genome and transcriptome of the porcine whipworm Trichuris suis.</title>
        <authorList>
            <person name="Jex A.R."/>
            <person name="Nejsum P."/>
            <person name="Schwarz E.M."/>
            <person name="Hu L."/>
            <person name="Young N.D."/>
            <person name="Hall R.S."/>
            <person name="Korhonen P.K."/>
            <person name="Liao S."/>
            <person name="Thamsborg S."/>
            <person name="Xia J."/>
            <person name="Xu P."/>
            <person name="Wang S."/>
            <person name="Scheerlinck J.P."/>
            <person name="Hofmann A."/>
            <person name="Sternberg P.W."/>
            <person name="Wang J."/>
            <person name="Gasser R.B."/>
        </authorList>
    </citation>
    <scope>NUCLEOTIDE SEQUENCE [LARGE SCALE GENOMIC DNA]</scope>
    <source>
        <strain evidence="11">DCEP-RM93F</strain>
        <strain evidence="10">DCEP-RM93M</strain>
    </source>
</reference>
<evidence type="ECO:0000313" key="10">
    <source>
        <dbReference type="EMBL" id="KFD59105.1"/>
    </source>
</evidence>
<evidence type="ECO:0000256" key="4">
    <source>
        <dbReference type="ARBA" id="ARBA00023136"/>
    </source>
</evidence>
<sequence length="1166" mass="131293">RQQGKKQKSVLLSKGIYWHGVESWFSLPSSYFNETPQRPSMKRLQPLFAITIFLIFDKEMSYMLDCPRGWLLNDGHCRRSISAPLDERQALRRCQNAVPAESSLETGTLWGYNSSRLANVSAQNFKRKYLCTFSLQEQAGSMIMVHSKSEVVNGNQELLPTLASPRLVVEPSDSIFFSDLPAQTIRLHCLAEQSARLRSHLTYTWYHGSGGSPINSLKRSHVVQIDGDLLIYNVSVADMGTYFCKVTNPYGAVISRKAHVRSAFSASYAWLQKSSKVFLAESERIFVGKDGALFFSYFTKSDEDRYACTLLISELQTGHYGPFFRLRSRQDGKESASGFEPRFPREMPRIWPPKSAVKGGHVILECFAYGRPSPQYRWSRVDEPLNGSYARLENFNRELHIPLVEIHHSGLYRCVAENRHGWQAKEIYLDVAAAPELKVFAADQVAKAGDSLQLSCEAFGKPKVRYEWLKNGTSLNPLLLNPDDRARIKTDEHKLQISKLVEEDSGVYQCLAFNVFGQQMLTTEVYVAPQHFVSERRDVHKEFHVLEYSKAVLHCGDVEDQRLNNGKWRIHNFQLSRDARLHLSKFGDTLTIENVTRDDSDKIYECNINYRRVVVTEHVKIMVYYDISVSIQPNNTHVLMGDAVTLTCHYFWSTNAPKNFQSVLWWSFNGYPIERLRQFTMARVVQIPHGGQSLHVPILSTLHQGNYTCHVSILPSCIIVSQAQVTVEGPPLAPVNLIAKPETPNRVWLSWQIPAEQNNKTLSIERFKVEIKNIVGSAKETLIDNHLILPFNKYRFRVRALNKIGWSEASHATSWIETPPGPPNVIENLRLKARVIEAGKIVLSWTPLPPQHWGDANVGYLLEWRPVGNFNSTNSVRIAASTKRSAELSTYTVETNETVPCRRYELLIRPYNGYGQGPNSQPIYATPIVRAPSGAYSVNATALNATCAILQLSRSAKVDPCEVIDHFKVTQWPSSDETAKTDYYPLYDDFRHGILSCNLTSETDYTFAVLARNSAGEAPSTSISQVRTKRPAPSEAPNCCKVSSADEIGFVVVSWSMSKRALQDDAIQGYQVILQSRIGQTAETRKFDLSLSDGLSSPPRMRLGPVNESVSYMVSVKAYNAGGFGPSSDTALVLPTALRWNSSGRGLRNSLLLLCASIITLMGQNF</sequence>
<evidence type="ECO:0000256" key="7">
    <source>
        <dbReference type="ARBA" id="ARBA00023319"/>
    </source>
</evidence>
<dbReference type="EMBL" id="KL363182">
    <property type="protein sequence ID" value="KFD59105.1"/>
    <property type="molecule type" value="Genomic_DNA"/>
</dbReference>
<organism evidence="10 12">
    <name type="scientific">Trichuris suis</name>
    <name type="common">pig whipworm</name>
    <dbReference type="NCBI Taxonomy" id="68888"/>
    <lineage>
        <taxon>Eukaryota</taxon>
        <taxon>Metazoa</taxon>
        <taxon>Ecdysozoa</taxon>
        <taxon>Nematoda</taxon>
        <taxon>Enoplea</taxon>
        <taxon>Dorylaimia</taxon>
        <taxon>Trichinellida</taxon>
        <taxon>Trichuridae</taxon>
        <taxon>Trichuris</taxon>
    </lineage>
</organism>
<dbReference type="Pfam" id="PF00041">
    <property type="entry name" value="fn3"/>
    <property type="match status" value="1"/>
</dbReference>
<dbReference type="SMART" id="SM00408">
    <property type="entry name" value="IGc2"/>
    <property type="match status" value="4"/>
</dbReference>
<dbReference type="Pfam" id="PF13927">
    <property type="entry name" value="Ig_3"/>
    <property type="match status" value="2"/>
</dbReference>
<gene>
    <name evidence="10" type="ORF">M513_00268</name>
    <name evidence="11" type="ORF">M514_00268</name>
</gene>
<dbReference type="GO" id="GO:0005886">
    <property type="term" value="C:plasma membrane"/>
    <property type="evidence" value="ECO:0007669"/>
    <property type="project" value="UniProtKB-SubCell"/>
</dbReference>
<dbReference type="InterPro" id="IPR013783">
    <property type="entry name" value="Ig-like_fold"/>
</dbReference>
<dbReference type="EMBL" id="KL367510">
    <property type="protein sequence ID" value="KFD67868.1"/>
    <property type="molecule type" value="Genomic_DNA"/>
</dbReference>
<dbReference type="InterPro" id="IPR003961">
    <property type="entry name" value="FN3_dom"/>
</dbReference>
<dbReference type="SMART" id="SM00060">
    <property type="entry name" value="FN3"/>
    <property type="match status" value="4"/>
</dbReference>
<dbReference type="Proteomes" id="UP000030764">
    <property type="component" value="Unassembled WGS sequence"/>
</dbReference>
<dbReference type="InterPro" id="IPR003598">
    <property type="entry name" value="Ig_sub2"/>
</dbReference>
<comment type="subcellular location">
    <subcellularLocation>
        <location evidence="1">Cell membrane</location>
    </subcellularLocation>
</comment>
<keyword evidence="4" id="KW-0472">Membrane</keyword>
<evidence type="ECO:0000256" key="6">
    <source>
        <dbReference type="ARBA" id="ARBA00023180"/>
    </source>
</evidence>
<accession>A0A085MPF9</accession>
<feature type="domain" description="Fibronectin type-III" evidence="9">
    <location>
        <begin position="1036"/>
        <end position="1139"/>
    </location>
</feature>
<dbReference type="PANTHER" id="PTHR44170">
    <property type="entry name" value="PROTEIN SIDEKICK"/>
    <property type="match status" value="1"/>
</dbReference>
<dbReference type="InterPro" id="IPR013151">
    <property type="entry name" value="Immunoglobulin_dom"/>
</dbReference>
<feature type="non-terminal residue" evidence="10">
    <location>
        <position position="1166"/>
    </location>
</feature>
<keyword evidence="6" id="KW-0325">Glycoprotein</keyword>
<feature type="domain" description="Ig-like" evidence="8">
    <location>
        <begin position="341"/>
        <end position="430"/>
    </location>
</feature>
<dbReference type="SMART" id="SM00409">
    <property type="entry name" value="IG"/>
    <property type="match status" value="5"/>
</dbReference>
<feature type="domain" description="Ig-like" evidence="8">
    <location>
        <begin position="435"/>
        <end position="528"/>
    </location>
</feature>
<evidence type="ECO:0000259" key="8">
    <source>
        <dbReference type="PROSITE" id="PS50835"/>
    </source>
</evidence>
<feature type="domain" description="Fibronectin type-III" evidence="9">
    <location>
        <begin position="733"/>
        <end position="821"/>
    </location>
</feature>
<dbReference type="CDD" id="cd00063">
    <property type="entry name" value="FN3"/>
    <property type="match status" value="3"/>
</dbReference>
<evidence type="ECO:0000313" key="12">
    <source>
        <dbReference type="Proteomes" id="UP000030764"/>
    </source>
</evidence>
<evidence type="ECO:0000256" key="1">
    <source>
        <dbReference type="ARBA" id="ARBA00004236"/>
    </source>
</evidence>
<feature type="domain" description="Ig-like" evidence="8">
    <location>
        <begin position="165"/>
        <end position="255"/>
    </location>
</feature>
<evidence type="ECO:0008006" key="13">
    <source>
        <dbReference type="Google" id="ProtNLM"/>
    </source>
</evidence>
<feature type="domain" description="Fibronectin type-III" evidence="9">
    <location>
        <begin position="825"/>
        <end position="932"/>
    </location>
</feature>
<dbReference type="InterPro" id="IPR007110">
    <property type="entry name" value="Ig-like_dom"/>
</dbReference>
<dbReference type="Proteomes" id="UP000030758">
    <property type="component" value="Unassembled WGS sequence"/>
</dbReference>
<proteinExistence type="predicted"/>
<dbReference type="InterPro" id="IPR036116">
    <property type="entry name" value="FN3_sf"/>
</dbReference>
<dbReference type="Pfam" id="PF00047">
    <property type="entry name" value="ig"/>
    <property type="match status" value="1"/>
</dbReference>
<keyword evidence="7" id="KW-0393">Immunoglobulin domain</keyword>
<keyword evidence="2" id="KW-1003">Cell membrane</keyword>
<protein>
    <recommendedName>
        <fullName evidence="13">Fibronectin type III domain protein</fullName>
    </recommendedName>
</protein>
<dbReference type="PROSITE" id="PS50853">
    <property type="entry name" value="FN3"/>
    <property type="match status" value="4"/>
</dbReference>
<evidence type="ECO:0000256" key="3">
    <source>
        <dbReference type="ARBA" id="ARBA00022737"/>
    </source>
</evidence>
<evidence type="ECO:0000259" key="9">
    <source>
        <dbReference type="PROSITE" id="PS50853"/>
    </source>
</evidence>
<dbReference type="InterPro" id="IPR003599">
    <property type="entry name" value="Ig_sub"/>
</dbReference>
<dbReference type="AlphaFoldDB" id="A0A085MPF9"/>
<dbReference type="PANTHER" id="PTHR44170:SF6">
    <property type="entry name" value="CONTACTIN"/>
    <property type="match status" value="1"/>
</dbReference>
<evidence type="ECO:0000256" key="2">
    <source>
        <dbReference type="ARBA" id="ARBA00022475"/>
    </source>
</evidence>
<evidence type="ECO:0000256" key="5">
    <source>
        <dbReference type="ARBA" id="ARBA00023157"/>
    </source>
</evidence>
<keyword evidence="12" id="KW-1185">Reference proteome</keyword>
<dbReference type="PROSITE" id="PS50835">
    <property type="entry name" value="IG_LIKE"/>
    <property type="match status" value="4"/>
</dbReference>
<keyword evidence="5" id="KW-1015">Disulfide bond</keyword>
<dbReference type="GO" id="GO:0098609">
    <property type="term" value="P:cell-cell adhesion"/>
    <property type="evidence" value="ECO:0007669"/>
    <property type="project" value="UniProtKB-ARBA"/>
</dbReference>
<feature type="domain" description="Fibronectin type-III" evidence="9">
    <location>
        <begin position="934"/>
        <end position="1031"/>
    </location>
</feature>
<feature type="domain" description="Ig-like" evidence="8">
    <location>
        <begin position="627"/>
        <end position="726"/>
    </location>
</feature>
<dbReference type="InterPro" id="IPR013098">
    <property type="entry name" value="Ig_I-set"/>
</dbReference>
<dbReference type="InterPro" id="IPR036179">
    <property type="entry name" value="Ig-like_dom_sf"/>
</dbReference>
<evidence type="ECO:0000313" key="11">
    <source>
        <dbReference type="EMBL" id="KFD67868.1"/>
    </source>
</evidence>
<dbReference type="FunFam" id="2.60.40.10:FF:000005">
    <property type="entry name" value="Neuronal cell adhesion molecule"/>
    <property type="match status" value="1"/>
</dbReference>
<feature type="non-terminal residue" evidence="10">
    <location>
        <position position="1"/>
    </location>
</feature>
<dbReference type="Pfam" id="PF07679">
    <property type="entry name" value="I-set"/>
    <property type="match status" value="1"/>
</dbReference>
<keyword evidence="3" id="KW-0677">Repeat</keyword>
<dbReference type="SUPFAM" id="SSF49265">
    <property type="entry name" value="Fibronectin type III"/>
    <property type="match status" value="2"/>
</dbReference>